<feature type="domain" description="Flavin reductase like" evidence="2">
    <location>
        <begin position="49"/>
        <end position="194"/>
    </location>
</feature>
<dbReference type="Gene3D" id="2.30.110.10">
    <property type="entry name" value="Electron Transport, Fmn-binding Protein, Chain A"/>
    <property type="match status" value="1"/>
</dbReference>
<evidence type="ECO:0000313" key="3">
    <source>
        <dbReference type="EMBL" id="MCW2309042.1"/>
    </source>
</evidence>
<dbReference type="PANTHER" id="PTHR30466">
    <property type="entry name" value="FLAVIN REDUCTASE"/>
    <property type="match status" value="1"/>
</dbReference>
<evidence type="ECO:0000256" key="1">
    <source>
        <dbReference type="ARBA" id="ARBA00023002"/>
    </source>
</evidence>
<sequence length="206" mass="21770">MPTEPDAEQIIMCADIAGLGASGSNIVNAVSMRPARRPAVDEQRFRDAMAASAASVGVVAATLGDERQGRTVTAALSLSLTPPTILVSIDARSTFADFVTESGGFSYSVLSEDQGIIGQAFASRIDQERRFELGAWQQWPSGQQKLVDAVTALDCEVIAAIATVSHILFIGAVIGAETCGDRRPLLWHDRQYTRVGDHIGAPQGAG</sequence>
<keyword evidence="1 3" id="KW-0560">Oxidoreductase</keyword>
<evidence type="ECO:0000313" key="4">
    <source>
        <dbReference type="Proteomes" id="UP001209755"/>
    </source>
</evidence>
<name>A0ABT3HF76_9HYPH</name>
<gene>
    <name evidence="3" type="ORF">M2319_003393</name>
</gene>
<dbReference type="GO" id="GO:0016491">
    <property type="term" value="F:oxidoreductase activity"/>
    <property type="evidence" value="ECO:0007669"/>
    <property type="project" value="UniProtKB-KW"/>
</dbReference>
<dbReference type="RefSeq" id="WP_264602634.1">
    <property type="nucleotide sequence ID" value="NZ_JAOQNS010000010.1"/>
</dbReference>
<dbReference type="InterPro" id="IPR012349">
    <property type="entry name" value="Split_barrel_FMN-bd"/>
</dbReference>
<comment type="caution">
    <text evidence="3">The sequence shown here is derived from an EMBL/GenBank/DDBJ whole genome shotgun (WGS) entry which is preliminary data.</text>
</comment>
<dbReference type="SUPFAM" id="SSF50475">
    <property type="entry name" value="FMN-binding split barrel"/>
    <property type="match status" value="1"/>
</dbReference>
<evidence type="ECO:0000259" key="2">
    <source>
        <dbReference type="SMART" id="SM00903"/>
    </source>
</evidence>
<dbReference type="EC" id="1.5.1.-" evidence="3"/>
<dbReference type="Pfam" id="PF01613">
    <property type="entry name" value="Flavin_Reduct"/>
    <property type="match status" value="1"/>
</dbReference>
<accession>A0ABT3HF76</accession>
<dbReference type="EMBL" id="JAOQNS010000010">
    <property type="protein sequence ID" value="MCW2309042.1"/>
    <property type="molecule type" value="Genomic_DNA"/>
</dbReference>
<dbReference type="InterPro" id="IPR050268">
    <property type="entry name" value="NADH-dep_flavin_reductase"/>
</dbReference>
<reference evidence="4" key="1">
    <citation type="submission" date="2023-07" db="EMBL/GenBank/DDBJ databases">
        <title>Genome sequencing of Purple Non-Sulfur Bacteria from various extreme environments.</title>
        <authorList>
            <person name="Mayer M."/>
        </authorList>
    </citation>
    <scope>NUCLEOTIDE SEQUENCE [LARGE SCALE GENOMIC DNA]</scope>
    <source>
        <strain evidence="4">DSM 17935</strain>
    </source>
</reference>
<organism evidence="3 4">
    <name type="scientific">Rhodobium gokarnense</name>
    <dbReference type="NCBI Taxonomy" id="364296"/>
    <lineage>
        <taxon>Bacteria</taxon>
        <taxon>Pseudomonadati</taxon>
        <taxon>Pseudomonadota</taxon>
        <taxon>Alphaproteobacteria</taxon>
        <taxon>Hyphomicrobiales</taxon>
        <taxon>Rhodobiaceae</taxon>
        <taxon>Rhodobium</taxon>
    </lineage>
</organism>
<dbReference type="SMART" id="SM00903">
    <property type="entry name" value="Flavin_Reduct"/>
    <property type="match status" value="1"/>
</dbReference>
<dbReference type="Proteomes" id="UP001209755">
    <property type="component" value="Unassembled WGS sequence"/>
</dbReference>
<keyword evidence="4" id="KW-1185">Reference proteome</keyword>
<protein>
    <submittedName>
        <fullName evidence="3">Flavin reductase</fullName>
        <ecNumber evidence="3">1.5.1.-</ecNumber>
    </submittedName>
</protein>
<proteinExistence type="predicted"/>
<dbReference type="InterPro" id="IPR002563">
    <property type="entry name" value="Flavin_Rdtase-like_dom"/>
</dbReference>
<dbReference type="PANTHER" id="PTHR30466:SF1">
    <property type="entry name" value="FMN REDUCTASE (NADH) RUTF"/>
    <property type="match status" value="1"/>
</dbReference>